<evidence type="ECO:0000256" key="8">
    <source>
        <dbReference type="ARBA" id="ARBA00022833"/>
    </source>
</evidence>
<evidence type="ECO:0000256" key="5">
    <source>
        <dbReference type="ARBA" id="ARBA00011917"/>
    </source>
</evidence>
<keyword evidence="6" id="KW-0479">Metal-binding</keyword>
<keyword evidence="7" id="KW-0378">Hydrolase</keyword>
<name>A0A433DI62_9FUNG</name>
<dbReference type="PANTHER" id="PTHR11935">
    <property type="entry name" value="BETA LACTAMASE DOMAIN"/>
    <property type="match status" value="1"/>
</dbReference>
<dbReference type="GO" id="GO:0004416">
    <property type="term" value="F:hydroxyacylglutathione hydrolase activity"/>
    <property type="evidence" value="ECO:0007669"/>
    <property type="project" value="UniProtKB-EC"/>
</dbReference>
<dbReference type="SUPFAM" id="SSF56281">
    <property type="entry name" value="Metallo-hydrolase/oxidoreductase"/>
    <property type="match status" value="1"/>
</dbReference>
<dbReference type="EMBL" id="RBNI01001350">
    <property type="protein sequence ID" value="RUP50548.1"/>
    <property type="molecule type" value="Genomic_DNA"/>
</dbReference>
<proteinExistence type="inferred from homology"/>
<keyword evidence="8" id="KW-0862">Zinc</keyword>
<evidence type="ECO:0000256" key="3">
    <source>
        <dbReference type="ARBA" id="ARBA00004963"/>
    </source>
</evidence>
<comment type="cofactor">
    <cofactor evidence="2">
        <name>Zn(2+)</name>
        <dbReference type="ChEBI" id="CHEBI:29105"/>
    </cofactor>
</comment>
<dbReference type="Pfam" id="PF00753">
    <property type="entry name" value="Lactamase_B"/>
    <property type="match status" value="1"/>
</dbReference>
<keyword evidence="12" id="KW-1185">Reference proteome</keyword>
<comment type="similarity">
    <text evidence="4">Belongs to the metallo-beta-lactamase superfamily. Glyoxalase II family.</text>
</comment>
<dbReference type="PANTHER" id="PTHR11935:SF94">
    <property type="entry name" value="TENZING NORGAY, ISOFORM C"/>
    <property type="match status" value="1"/>
</dbReference>
<protein>
    <recommendedName>
        <fullName evidence="5">hydroxyacylglutathione hydrolase</fullName>
        <ecNumber evidence="5">3.1.2.6</ecNumber>
    </recommendedName>
    <alternativeName>
        <fullName evidence="9">Glyoxalase II</fullName>
    </alternativeName>
</protein>
<evidence type="ECO:0000313" key="11">
    <source>
        <dbReference type="EMBL" id="RUP50548.1"/>
    </source>
</evidence>
<dbReference type="CDD" id="cd07723">
    <property type="entry name" value="hydroxyacylglutathione_hydrolase_MBL-fold"/>
    <property type="match status" value="1"/>
</dbReference>
<sequence length="263" mass="29523">MLVPLVSELPQKSKPQFEIPLCIPFINKRQTTSQETKMKIIPIPVLEDNYAYILIDDKTKEAAVIDPVEPTKILNVLSQTGAKLTSVFTTHHHWDHSGGNIELVAKKPGLAVYGADARIPEINYVCKDHDEFKIGTLLVTPLHTPCHTKGSVCYYVVDPATNERAVFTGDTLFVGGCGRFFEGDARDMYRILFHVLGRLPEDTWVFCGHEYTRANLKVRSLSRNCFLVRRRYLVNANCPPLLVCSDRGPPKRDAPCKSRLVSG</sequence>
<organism evidence="11 12">
    <name type="scientific">Jimgerdemannia flammicorona</name>
    <dbReference type="NCBI Taxonomy" id="994334"/>
    <lineage>
        <taxon>Eukaryota</taxon>
        <taxon>Fungi</taxon>
        <taxon>Fungi incertae sedis</taxon>
        <taxon>Mucoromycota</taxon>
        <taxon>Mucoromycotina</taxon>
        <taxon>Endogonomycetes</taxon>
        <taxon>Endogonales</taxon>
        <taxon>Endogonaceae</taxon>
        <taxon>Jimgerdemannia</taxon>
    </lineage>
</organism>
<dbReference type="AlphaFoldDB" id="A0A433DI62"/>
<gene>
    <name evidence="11" type="ORF">BC936DRAFT_138646</name>
</gene>
<evidence type="ECO:0000313" key="12">
    <source>
        <dbReference type="Proteomes" id="UP000268093"/>
    </source>
</evidence>
<reference evidence="11 12" key="1">
    <citation type="journal article" date="2018" name="New Phytol.">
        <title>Phylogenomics of Endogonaceae and evolution of mycorrhizas within Mucoromycota.</title>
        <authorList>
            <person name="Chang Y."/>
            <person name="Desiro A."/>
            <person name="Na H."/>
            <person name="Sandor L."/>
            <person name="Lipzen A."/>
            <person name="Clum A."/>
            <person name="Barry K."/>
            <person name="Grigoriev I.V."/>
            <person name="Martin F.M."/>
            <person name="Stajich J.E."/>
            <person name="Smith M.E."/>
            <person name="Bonito G."/>
            <person name="Spatafora J.W."/>
        </authorList>
    </citation>
    <scope>NUCLEOTIDE SEQUENCE [LARGE SCALE GENOMIC DNA]</scope>
    <source>
        <strain evidence="11 12">GMNB39</strain>
    </source>
</reference>
<dbReference type="InterPro" id="IPR035680">
    <property type="entry name" value="Clx_II_MBL"/>
</dbReference>
<feature type="domain" description="Metallo-beta-lactamase" evidence="10">
    <location>
        <begin position="48"/>
        <end position="209"/>
    </location>
</feature>
<accession>A0A433DI62</accession>
<dbReference type="InterPro" id="IPR036866">
    <property type="entry name" value="RibonucZ/Hydroxyglut_hydro"/>
</dbReference>
<evidence type="ECO:0000256" key="2">
    <source>
        <dbReference type="ARBA" id="ARBA00001947"/>
    </source>
</evidence>
<comment type="caution">
    <text evidence="11">The sequence shown here is derived from an EMBL/GenBank/DDBJ whole genome shotgun (WGS) entry which is preliminary data.</text>
</comment>
<dbReference type="InterPro" id="IPR001279">
    <property type="entry name" value="Metallo-B-lactamas"/>
</dbReference>
<evidence type="ECO:0000256" key="9">
    <source>
        <dbReference type="ARBA" id="ARBA00031044"/>
    </source>
</evidence>
<evidence type="ECO:0000256" key="6">
    <source>
        <dbReference type="ARBA" id="ARBA00022723"/>
    </source>
</evidence>
<comment type="catalytic activity">
    <reaction evidence="1">
        <text>an S-(2-hydroxyacyl)glutathione + H2O = a 2-hydroxy carboxylate + glutathione + H(+)</text>
        <dbReference type="Rhea" id="RHEA:21864"/>
        <dbReference type="ChEBI" id="CHEBI:15377"/>
        <dbReference type="ChEBI" id="CHEBI:15378"/>
        <dbReference type="ChEBI" id="CHEBI:57925"/>
        <dbReference type="ChEBI" id="CHEBI:58896"/>
        <dbReference type="ChEBI" id="CHEBI:71261"/>
        <dbReference type="EC" id="3.1.2.6"/>
    </reaction>
</comment>
<evidence type="ECO:0000256" key="1">
    <source>
        <dbReference type="ARBA" id="ARBA00001623"/>
    </source>
</evidence>
<dbReference type="Proteomes" id="UP000268093">
    <property type="component" value="Unassembled WGS sequence"/>
</dbReference>
<evidence type="ECO:0000256" key="7">
    <source>
        <dbReference type="ARBA" id="ARBA00022801"/>
    </source>
</evidence>
<dbReference type="GO" id="GO:0046872">
    <property type="term" value="F:metal ion binding"/>
    <property type="evidence" value="ECO:0007669"/>
    <property type="project" value="UniProtKB-KW"/>
</dbReference>
<dbReference type="UniPathway" id="UPA00619">
    <property type="reaction ID" value="UER00676"/>
</dbReference>
<dbReference type="OrthoDB" id="515692at2759"/>
<evidence type="ECO:0000259" key="10">
    <source>
        <dbReference type="SMART" id="SM00849"/>
    </source>
</evidence>
<dbReference type="SMART" id="SM00849">
    <property type="entry name" value="Lactamase_B"/>
    <property type="match status" value="1"/>
</dbReference>
<dbReference type="EC" id="3.1.2.6" evidence="5"/>
<dbReference type="Gene3D" id="3.60.15.10">
    <property type="entry name" value="Ribonuclease Z/Hydroxyacylglutathione hydrolase-like"/>
    <property type="match status" value="1"/>
</dbReference>
<comment type="pathway">
    <text evidence="3">Secondary metabolite metabolism; methylglyoxal degradation; (R)-lactate from methylglyoxal: step 2/2.</text>
</comment>
<evidence type="ECO:0000256" key="4">
    <source>
        <dbReference type="ARBA" id="ARBA00006759"/>
    </source>
</evidence>